<feature type="compositionally biased region" description="Low complexity" evidence="2">
    <location>
        <begin position="1265"/>
        <end position="1278"/>
    </location>
</feature>
<feature type="region of interest" description="Disordered" evidence="2">
    <location>
        <begin position="1830"/>
        <end position="1882"/>
    </location>
</feature>
<evidence type="ECO:0000256" key="1">
    <source>
        <dbReference type="SAM" id="Coils"/>
    </source>
</evidence>
<feature type="region of interest" description="Disordered" evidence="2">
    <location>
        <begin position="1196"/>
        <end position="1219"/>
    </location>
</feature>
<feature type="compositionally biased region" description="Low complexity" evidence="2">
    <location>
        <begin position="2107"/>
        <end position="2117"/>
    </location>
</feature>
<accession>S9TVR9</accession>
<dbReference type="EMBL" id="ATMH01008894">
    <property type="protein sequence ID" value="EPY20663.1"/>
    <property type="molecule type" value="Genomic_DNA"/>
</dbReference>
<feature type="region of interest" description="Disordered" evidence="2">
    <location>
        <begin position="1686"/>
        <end position="1728"/>
    </location>
</feature>
<organism evidence="4 5">
    <name type="scientific">Strigomonas culicis</name>
    <dbReference type="NCBI Taxonomy" id="28005"/>
    <lineage>
        <taxon>Eukaryota</taxon>
        <taxon>Discoba</taxon>
        <taxon>Euglenozoa</taxon>
        <taxon>Kinetoplastea</taxon>
        <taxon>Metakinetoplastina</taxon>
        <taxon>Trypanosomatida</taxon>
        <taxon>Trypanosomatidae</taxon>
        <taxon>Strigomonadinae</taxon>
        <taxon>Strigomonas</taxon>
    </lineage>
</organism>
<feature type="compositionally biased region" description="Low complexity" evidence="2">
    <location>
        <begin position="2190"/>
        <end position="2202"/>
    </location>
</feature>
<evidence type="ECO:0000256" key="3">
    <source>
        <dbReference type="SAM" id="Phobius"/>
    </source>
</evidence>
<comment type="caution">
    <text evidence="4">The sequence shown here is derived from an EMBL/GenBank/DDBJ whole genome shotgun (WGS) entry which is preliminary data.</text>
</comment>
<gene>
    <name evidence="4" type="ORF">STCU_08894</name>
</gene>
<keyword evidence="1" id="KW-0175">Coiled coil</keyword>
<keyword evidence="3" id="KW-1133">Transmembrane helix</keyword>
<feature type="compositionally biased region" description="Low complexity" evidence="2">
    <location>
        <begin position="2128"/>
        <end position="2137"/>
    </location>
</feature>
<evidence type="ECO:0000313" key="4">
    <source>
        <dbReference type="EMBL" id="EPY20663.1"/>
    </source>
</evidence>
<feature type="region of interest" description="Disordered" evidence="2">
    <location>
        <begin position="1317"/>
        <end position="1384"/>
    </location>
</feature>
<keyword evidence="5" id="KW-1185">Reference proteome</keyword>
<feature type="region of interest" description="Disordered" evidence="2">
    <location>
        <begin position="1407"/>
        <end position="1431"/>
    </location>
</feature>
<keyword evidence="3" id="KW-0472">Membrane</keyword>
<dbReference type="OrthoDB" id="273460at2759"/>
<dbReference type="Proteomes" id="UP000015354">
    <property type="component" value="Unassembled WGS sequence"/>
</dbReference>
<feature type="coiled-coil region" evidence="1">
    <location>
        <begin position="1892"/>
        <end position="1926"/>
    </location>
</feature>
<feature type="region of interest" description="Disordered" evidence="2">
    <location>
        <begin position="2018"/>
        <end position="2249"/>
    </location>
</feature>
<protein>
    <submittedName>
        <fullName evidence="4">Uncharacterized protein</fullName>
    </submittedName>
</protein>
<feature type="region of interest" description="Disordered" evidence="2">
    <location>
        <begin position="1259"/>
        <end position="1278"/>
    </location>
</feature>
<proteinExistence type="predicted"/>
<feature type="compositionally biased region" description="Basic and acidic residues" evidence="2">
    <location>
        <begin position="2171"/>
        <end position="2185"/>
    </location>
</feature>
<feature type="transmembrane region" description="Helical" evidence="3">
    <location>
        <begin position="152"/>
        <end position="173"/>
    </location>
</feature>
<evidence type="ECO:0000256" key="2">
    <source>
        <dbReference type="SAM" id="MobiDB-lite"/>
    </source>
</evidence>
<sequence>MNSLRIEKSASYRELDRKDVVRIEGVVSNTEKFSDALLCVREKKNELLVWTLQKGCKSIKNCGKSQSKNVLWAGTEELATGVFYLCNGGASLGFALMMHSAGNPCVLQGKPHDFSADLTDLFVMRHKGKKNRKELTESYSIRGAQLHQTAKGLVVAAVVALVTGELYLIVGLLQQREWRKWSLEPLWSSQPCIYISVDGKEVHLTRCDIGAPVDPYAAVLAPTVPLALSAFDRVFSSGREEPMTQHGVHCLIIKDKIFSTEDETAVQDRFYQSQCFAVTEGLDALPYQCLLDVQKKKPLFSIVVPCQSCCCVVHWKATPNGAEIVASCSVFEGLCRPVALCNTRVVCTSRPEGTVVTLVLSQEWILFACEVFGTPLQIDIHGCGAHVDLRDVSQRSPGSHVHMLSLGTGQFVCSTGSACAIYSITGASLTGALPERVLLHAAEGTKEDESTPLLEKCLTQLQEVELACSADRLAEVAFRQLIPSLRYVGSAQSEVFLIERVFGRILQCSQPKSEEDWAVLWALTGIVQRILSKRSHDNSVVYTDQFFLSLVDKYKKETYKSAEGAGALKEVAGHTLSAELSSIAHTARDATKLPAEARFVMEGLGGGEPFLPFAEEVIRRMVTASTLSNGASLVRAKEGMGSYLHAVGVALLASCLDISIYLYADEPHCLRWSLDPVESNAVFVPVKEFSSQEEFEKALALSADLLCITSEDASYRPDIAFYALALGQRAHCMQAFLVLFSTLVRTALSRQEPFSENVAFLERVSKSLGSPFDMQIASALHSSKCDLVTALCYVACSGGAKLLTPLFRSYSNLFSESFCTSLLVGFLFYSTDRLISAQNNYAAATMKALLAKEESERSCAMETVRVCKERLCAVRGDLVRLWGETHALSPYKIEDIASSYLSSVRISAERSTYRGQSSGTVVSRTVVLCYRVFALVHLAGAWEAQAAAVGADGVQPRMEDLSESHPLISGALRTFQALSIAKGLPVPVEWMQSLFLRMTQRALELVKSSNEWTRFFYQLLELSGISDSSIVALKKDYFALLDAGKSQLSVFGVRDDVSFAMAQQCRAKAESIARLRTPPRAEGEDTAGIHYIFSTAGAAEVPQWPTAHDLPERRFLISASWLGELCWLERESALLRDANRVVVDHVLQCVKGQAKLRGDGEATLPSAQLLRPLYENLCRIVPPIRSHAVLETGLESRKGVTREEERHDSESHSDSVVADGDLSESFTVESGGVGEAAQVPVRRTQNDVLPMAVVSAAPGRRNDVSTHTSIASSSATPSLSVALDKEANQDACDQATGGTKPPLGFCSPESVAWWDGPSCASPPVKSSTRSPQENKDTDDLSDSGTTYTTSTSGDHSALGLGSLRESSAAPRDTRTRSPARRRRRHCRCLDRQGQCCHRHQKQLFPTARDAHHHKGCTRPPDALHGGAPNGTAPRVQLLEFARVLRPPEEPASADLRAQVPPSARPREALASATAPLQRQLLPRDEVGEIPLLTLKSGSASPARIKLYVPSDANALCAVAGDASREVDIGLKSAPFLSNATSRVSLRYLDPPPLPSSSVFSAPPPFLHLQRGPAPDGVTYAGSATGPMPPSPQHAFPHLANDGHEAGQPYPPFAAASLCGPEALPVGDCVAPNGVTAAAMDLVQSPLKESLLSATEMAGFRRYTDDLLARKAAEPLPVPVLPSFAPLGAGEAQPPASRSPEREGPLSCADRSTRPDEPHSTGFTRGLDEHNDFLQKTENLFEKRQKENEAFYRRVADSVRTLTESTLALRGEHGLNPVDQSHLVQDSIKQKNELLHLNRDLLDLQLQAAHNGDPMSFNRYAPYPTQREFLTGTQPGSASGGGVAPGTATQGALAGPRTSAASTTETGVDPLQTDAVKTDPKSASSLQSTLADLSRLNAQLQGMNTSAEAMEKAIKETREAIQRYQSHEAMEKLSAEGAALLSSLQYRTAAAEQRLSSLPRREPSVRFAASTIEIPSPSKRAFVSATFATEEAPESRTESLGAPHTFTFTTPQNVVLETMGTSAPSGASTSALATAAAPVSPSSDSSRPHPVSHPTTTTSSTGRSAPSGERSASSRQFESSDSQALQSARPRAGEEAEQEDVNNGSIFRPPVVSPPRASVRGRDARVTMAAATTAAAAAKPPPRRPLSSTPPTRWAERENQDPVFFTSPRGKSLRDVYETSKRRPAERSLAPHRAAAAHTAAPHRSTKGSATPKVRQSSNAPIPSRFSMYGPSSSSAAMVNKKRKPPPLTSFADLYDQAAATFEFPTETPSQSAATIPAGCGNCGRRK</sequence>
<reference evidence="4 5" key="1">
    <citation type="journal article" date="2013" name="PLoS ONE">
        <title>Predicting the Proteins of Angomonas deanei, Strigomonas culicis and Their Respective Endosymbionts Reveals New Aspects of the Trypanosomatidae Family.</title>
        <authorList>
            <person name="Motta M.C."/>
            <person name="Martins A.C."/>
            <person name="de Souza S.S."/>
            <person name="Catta-Preta C.M."/>
            <person name="Silva R."/>
            <person name="Klein C.C."/>
            <person name="de Almeida L.G."/>
            <person name="de Lima Cunha O."/>
            <person name="Ciapina L.P."/>
            <person name="Brocchi M."/>
            <person name="Colabardini A.C."/>
            <person name="de Araujo Lima B."/>
            <person name="Machado C.R."/>
            <person name="de Almeida Soares C.M."/>
            <person name="Probst C.M."/>
            <person name="de Menezes C.B."/>
            <person name="Thompson C.E."/>
            <person name="Bartholomeu D.C."/>
            <person name="Gradia D.F."/>
            <person name="Pavoni D.P."/>
            <person name="Grisard E.C."/>
            <person name="Fantinatti-Garboggini F."/>
            <person name="Marchini F.K."/>
            <person name="Rodrigues-Luiz G.F."/>
            <person name="Wagner G."/>
            <person name="Goldman G.H."/>
            <person name="Fietto J.L."/>
            <person name="Elias M.C."/>
            <person name="Goldman M.H."/>
            <person name="Sagot M.F."/>
            <person name="Pereira M."/>
            <person name="Stoco P.H."/>
            <person name="de Mendonca-Neto R.P."/>
            <person name="Teixeira S.M."/>
            <person name="Maciel T.E."/>
            <person name="de Oliveira Mendes T.A."/>
            <person name="Urmenyi T.P."/>
            <person name="de Souza W."/>
            <person name="Schenkman S."/>
            <person name="de Vasconcelos A.T."/>
        </authorList>
    </citation>
    <scope>NUCLEOTIDE SEQUENCE [LARGE SCALE GENOMIC DNA]</scope>
</reference>
<feature type="compositionally biased region" description="Low complexity" evidence="2">
    <location>
        <begin position="1342"/>
        <end position="1356"/>
    </location>
</feature>
<feature type="compositionally biased region" description="Polar residues" evidence="2">
    <location>
        <begin position="2069"/>
        <end position="2085"/>
    </location>
</feature>
<feature type="compositionally biased region" description="Basic and acidic residues" evidence="2">
    <location>
        <begin position="1196"/>
        <end position="1213"/>
    </location>
</feature>
<keyword evidence="3" id="KW-0812">Transmembrane</keyword>
<feature type="compositionally biased region" description="Low complexity" evidence="2">
    <location>
        <begin position="2021"/>
        <end position="2067"/>
    </location>
</feature>
<name>S9TVR9_9TRYP</name>
<evidence type="ECO:0000313" key="5">
    <source>
        <dbReference type="Proteomes" id="UP000015354"/>
    </source>
</evidence>
<feature type="region of interest" description="Disordered" evidence="2">
    <location>
        <begin position="2264"/>
        <end position="2286"/>
    </location>
</feature>